<dbReference type="SUPFAM" id="SSF53756">
    <property type="entry name" value="UDP-Glycosyltransferase/glycogen phosphorylase"/>
    <property type="match status" value="1"/>
</dbReference>
<dbReference type="OrthoDB" id="798298at2"/>
<dbReference type="Pfam" id="PF00534">
    <property type="entry name" value="Glycos_transf_1"/>
    <property type="match status" value="1"/>
</dbReference>
<dbReference type="AlphaFoldDB" id="A0A371JKW7"/>
<proteinExistence type="predicted"/>
<sequence>MRLGILVYSLTGGGAERVVSYLLAHFQSKNVDTHLILMNDGIVYDIPEGINVHYIERSKSNESGLKKLFKIPLLAYRYAKLSRKLELTHSFSLLTRPNYINLISKYLNKRTKKFIISERAFPSLQYGYGGFKSKINRFLISKLYPLSDSVICNSQGNKNDLIESFGVSDQAITVINNPIDFRKIQRIAPIENFFDKKFFNLVSIGRLDEGKNHKMLISAVANFDNVRLYILGDGVLQSELEELIKSKGLEKQVILLGFQPNPYTYLKNADLFIFGSNHEGFPNVLLEAMACGLPILSTNCKSGPSEILEYNGEEVDNLIITKYGILVPVKDEKLMKKGIEYFQSNHSYHLECKKNIAKRVKDFDTSIILDEFENAIFQK</sequence>
<dbReference type="EMBL" id="QTJX01000009">
    <property type="protein sequence ID" value="RDY57592.1"/>
    <property type="molecule type" value="Genomic_DNA"/>
</dbReference>
<keyword evidence="4" id="KW-1185">Reference proteome</keyword>
<name>A0A371JKW7_9FLAO</name>
<dbReference type="RefSeq" id="WP_116185979.1">
    <property type="nucleotide sequence ID" value="NZ_QTJX01000009.1"/>
</dbReference>
<dbReference type="Proteomes" id="UP000261828">
    <property type="component" value="Unassembled WGS sequence"/>
</dbReference>
<organism evidence="3 4">
    <name type="scientific">Flagellimonas nanhaiensis</name>
    <dbReference type="NCBI Taxonomy" id="2292706"/>
    <lineage>
        <taxon>Bacteria</taxon>
        <taxon>Pseudomonadati</taxon>
        <taxon>Bacteroidota</taxon>
        <taxon>Flavobacteriia</taxon>
        <taxon>Flavobacteriales</taxon>
        <taxon>Flavobacteriaceae</taxon>
        <taxon>Flagellimonas</taxon>
    </lineage>
</organism>
<feature type="domain" description="Glycosyl transferase family 1" evidence="1">
    <location>
        <begin position="192"/>
        <end position="358"/>
    </location>
</feature>
<dbReference type="PANTHER" id="PTHR12526:SF630">
    <property type="entry name" value="GLYCOSYLTRANSFERASE"/>
    <property type="match status" value="1"/>
</dbReference>
<evidence type="ECO:0000313" key="4">
    <source>
        <dbReference type="Proteomes" id="UP000261828"/>
    </source>
</evidence>
<evidence type="ECO:0000313" key="3">
    <source>
        <dbReference type="EMBL" id="RDY57592.1"/>
    </source>
</evidence>
<dbReference type="Gene3D" id="3.40.50.2000">
    <property type="entry name" value="Glycogen Phosphorylase B"/>
    <property type="match status" value="2"/>
</dbReference>
<evidence type="ECO:0000259" key="1">
    <source>
        <dbReference type="Pfam" id="PF00534"/>
    </source>
</evidence>
<gene>
    <name evidence="3" type="ORF">DX873_18465</name>
</gene>
<keyword evidence="3" id="KW-0808">Transferase</keyword>
<protein>
    <submittedName>
        <fullName evidence="3">Glycosyltransferase</fullName>
    </submittedName>
</protein>
<feature type="domain" description="Glycosyltransferase subfamily 4-like N-terminal" evidence="2">
    <location>
        <begin position="13"/>
        <end position="181"/>
    </location>
</feature>
<dbReference type="Pfam" id="PF13439">
    <property type="entry name" value="Glyco_transf_4"/>
    <property type="match status" value="1"/>
</dbReference>
<evidence type="ECO:0000259" key="2">
    <source>
        <dbReference type="Pfam" id="PF13439"/>
    </source>
</evidence>
<dbReference type="GO" id="GO:0016757">
    <property type="term" value="F:glycosyltransferase activity"/>
    <property type="evidence" value="ECO:0007669"/>
    <property type="project" value="InterPro"/>
</dbReference>
<dbReference type="InterPro" id="IPR001296">
    <property type="entry name" value="Glyco_trans_1"/>
</dbReference>
<dbReference type="PANTHER" id="PTHR12526">
    <property type="entry name" value="GLYCOSYLTRANSFERASE"/>
    <property type="match status" value="1"/>
</dbReference>
<accession>A0A371JKW7</accession>
<reference evidence="3 4" key="1">
    <citation type="submission" date="2018-08" db="EMBL/GenBank/DDBJ databases">
        <title>Muricauda nanhaiensis sp. nov., isolated from seawater of the South China Sea.</title>
        <authorList>
            <person name="Dang Y."/>
        </authorList>
    </citation>
    <scope>NUCLEOTIDE SEQUENCE [LARGE SCALE GENOMIC DNA]</scope>
    <source>
        <strain evidence="3 4">SM1704</strain>
    </source>
</reference>
<comment type="caution">
    <text evidence="3">The sequence shown here is derived from an EMBL/GenBank/DDBJ whole genome shotgun (WGS) entry which is preliminary data.</text>
</comment>
<dbReference type="InterPro" id="IPR028098">
    <property type="entry name" value="Glyco_trans_4-like_N"/>
</dbReference>
<dbReference type="CDD" id="cd03811">
    <property type="entry name" value="GT4_GT28_WabH-like"/>
    <property type="match status" value="1"/>
</dbReference>